<feature type="transmembrane region" description="Helical" evidence="1">
    <location>
        <begin position="49"/>
        <end position="67"/>
    </location>
</feature>
<evidence type="ECO:0000313" key="2">
    <source>
        <dbReference type="EMBL" id="MDI6097178.1"/>
    </source>
</evidence>
<protein>
    <submittedName>
        <fullName evidence="2">Uncharacterized protein</fullName>
    </submittedName>
</protein>
<feature type="transmembrane region" description="Helical" evidence="1">
    <location>
        <begin position="88"/>
        <end position="110"/>
    </location>
</feature>
<gene>
    <name evidence="2" type="ORF">QLQ12_00960</name>
</gene>
<keyword evidence="1" id="KW-1133">Transmembrane helix</keyword>
<evidence type="ECO:0000256" key="1">
    <source>
        <dbReference type="SAM" id="Phobius"/>
    </source>
</evidence>
<comment type="caution">
    <text evidence="2">The sequence shown here is derived from an EMBL/GenBank/DDBJ whole genome shotgun (WGS) entry which is preliminary data.</text>
</comment>
<dbReference type="EMBL" id="JASCTH010000001">
    <property type="protein sequence ID" value="MDI6097178.1"/>
    <property type="molecule type" value="Genomic_DNA"/>
</dbReference>
<evidence type="ECO:0000313" key="3">
    <source>
        <dbReference type="Proteomes" id="UP001241758"/>
    </source>
</evidence>
<keyword evidence="1" id="KW-0812">Transmembrane</keyword>
<keyword evidence="3" id="KW-1185">Reference proteome</keyword>
<proteinExistence type="predicted"/>
<organism evidence="2 3">
    <name type="scientific">Actinoplanes sandaracinus</name>
    <dbReference type="NCBI Taxonomy" id="3045177"/>
    <lineage>
        <taxon>Bacteria</taxon>
        <taxon>Bacillati</taxon>
        <taxon>Actinomycetota</taxon>
        <taxon>Actinomycetes</taxon>
        <taxon>Micromonosporales</taxon>
        <taxon>Micromonosporaceae</taxon>
        <taxon>Actinoplanes</taxon>
    </lineage>
</organism>
<keyword evidence="1" id="KW-0472">Membrane</keyword>
<sequence length="134" mass="13489">MTGRARLNFALFSLAVVGSGWLGVAVDRATGATTATGTATSSGGGTTGMLFFLFGPVIAALALHAFTRNRDGGGPRGLTPRIPHPVRWLAAAAVFYPAVTPIAVGLGVAAGQVTINAARPAGRSPAGCQCRLRS</sequence>
<name>A0ABT6WBT8_9ACTN</name>
<reference evidence="2 3" key="1">
    <citation type="submission" date="2023-05" db="EMBL/GenBank/DDBJ databases">
        <title>Actinoplanes sp. NEAU-A12 genome sequencing.</title>
        <authorList>
            <person name="Wang Z.-S."/>
        </authorList>
    </citation>
    <scope>NUCLEOTIDE SEQUENCE [LARGE SCALE GENOMIC DNA]</scope>
    <source>
        <strain evidence="2 3">NEAU-A12</strain>
    </source>
</reference>
<dbReference type="RefSeq" id="WP_282756424.1">
    <property type="nucleotide sequence ID" value="NZ_JASCTH010000001.1"/>
</dbReference>
<dbReference type="Proteomes" id="UP001241758">
    <property type="component" value="Unassembled WGS sequence"/>
</dbReference>
<accession>A0ABT6WBT8</accession>